<comment type="similarity">
    <text evidence="2 4">Belongs to the class-III pyridoxal-phosphate-dependent aminotransferase family.</text>
</comment>
<name>A0ABW7IBB9_9RHOB</name>
<gene>
    <name evidence="5" type="ORF">ACGRVM_14115</name>
</gene>
<keyword evidence="6" id="KW-1185">Reference proteome</keyword>
<keyword evidence="3 4" id="KW-0663">Pyridoxal phosphate</keyword>
<organism evidence="5 6">
    <name type="scientific">Roseovarius aquimarinus</name>
    <dbReference type="NCBI Taxonomy" id="1229156"/>
    <lineage>
        <taxon>Bacteria</taxon>
        <taxon>Pseudomonadati</taxon>
        <taxon>Pseudomonadota</taxon>
        <taxon>Alphaproteobacteria</taxon>
        <taxon>Rhodobacterales</taxon>
        <taxon>Roseobacteraceae</taxon>
        <taxon>Roseovarius</taxon>
    </lineage>
</organism>
<dbReference type="RefSeq" id="WP_377172679.1">
    <property type="nucleotide sequence ID" value="NZ_JBHTJC010000004.1"/>
</dbReference>
<dbReference type="InterPro" id="IPR005814">
    <property type="entry name" value="Aminotrans_3"/>
</dbReference>
<dbReference type="GO" id="GO:0008483">
    <property type="term" value="F:transaminase activity"/>
    <property type="evidence" value="ECO:0007669"/>
    <property type="project" value="UniProtKB-KW"/>
</dbReference>
<evidence type="ECO:0000256" key="4">
    <source>
        <dbReference type="RuleBase" id="RU003560"/>
    </source>
</evidence>
<dbReference type="CDD" id="cd00610">
    <property type="entry name" value="OAT_like"/>
    <property type="match status" value="1"/>
</dbReference>
<dbReference type="InterPro" id="IPR049704">
    <property type="entry name" value="Aminotrans_3_PPA_site"/>
</dbReference>
<dbReference type="PANTHER" id="PTHR43094:SF1">
    <property type="entry name" value="AMINOTRANSFERASE CLASS-III"/>
    <property type="match status" value="1"/>
</dbReference>
<dbReference type="InterPro" id="IPR015422">
    <property type="entry name" value="PyrdxlP-dep_Trfase_small"/>
</dbReference>
<dbReference type="Gene3D" id="3.90.1150.10">
    <property type="entry name" value="Aspartate Aminotransferase, domain 1"/>
    <property type="match status" value="1"/>
</dbReference>
<dbReference type="EMBL" id="JBIHMM010000004">
    <property type="protein sequence ID" value="MFH0255036.1"/>
    <property type="molecule type" value="Genomic_DNA"/>
</dbReference>
<protein>
    <submittedName>
        <fullName evidence="5">Aspartate aminotransferase family protein</fullName>
    </submittedName>
</protein>
<dbReference type="PANTHER" id="PTHR43094">
    <property type="entry name" value="AMINOTRANSFERASE"/>
    <property type="match status" value="1"/>
</dbReference>
<dbReference type="Gene3D" id="3.40.640.10">
    <property type="entry name" value="Type I PLP-dependent aspartate aminotransferase-like (Major domain)"/>
    <property type="match status" value="1"/>
</dbReference>
<dbReference type="PROSITE" id="PS00600">
    <property type="entry name" value="AA_TRANSFER_CLASS_3"/>
    <property type="match status" value="1"/>
</dbReference>
<comment type="cofactor">
    <cofactor evidence="1">
        <name>pyridoxal 5'-phosphate</name>
        <dbReference type="ChEBI" id="CHEBI:597326"/>
    </cofactor>
</comment>
<keyword evidence="5" id="KW-0808">Transferase</keyword>
<comment type="caution">
    <text evidence="5">The sequence shown here is derived from an EMBL/GenBank/DDBJ whole genome shotgun (WGS) entry which is preliminary data.</text>
</comment>
<proteinExistence type="inferred from homology"/>
<dbReference type="PIRSF" id="PIRSF000521">
    <property type="entry name" value="Transaminase_4ab_Lys_Orn"/>
    <property type="match status" value="1"/>
</dbReference>
<dbReference type="InterPro" id="IPR015421">
    <property type="entry name" value="PyrdxlP-dep_Trfase_major"/>
</dbReference>
<evidence type="ECO:0000256" key="3">
    <source>
        <dbReference type="ARBA" id="ARBA00022898"/>
    </source>
</evidence>
<dbReference type="SUPFAM" id="SSF53383">
    <property type="entry name" value="PLP-dependent transferases"/>
    <property type="match status" value="1"/>
</dbReference>
<keyword evidence="5" id="KW-0032">Aminotransferase</keyword>
<evidence type="ECO:0000256" key="2">
    <source>
        <dbReference type="ARBA" id="ARBA00008954"/>
    </source>
</evidence>
<dbReference type="InterPro" id="IPR015424">
    <property type="entry name" value="PyrdxlP-dep_Trfase"/>
</dbReference>
<dbReference type="Pfam" id="PF00202">
    <property type="entry name" value="Aminotran_3"/>
    <property type="match status" value="1"/>
</dbReference>
<reference evidence="5 6" key="1">
    <citation type="submission" date="2024-10" db="EMBL/GenBank/DDBJ databases">
        <authorList>
            <person name="Yang X.-N."/>
        </authorList>
    </citation>
    <scope>NUCLEOTIDE SEQUENCE [LARGE SCALE GENOMIC DNA]</scope>
    <source>
        <strain evidence="5 6">CAU 1059</strain>
    </source>
</reference>
<evidence type="ECO:0000313" key="6">
    <source>
        <dbReference type="Proteomes" id="UP001607157"/>
    </source>
</evidence>
<evidence type="ECO:0000313" key="5">
    <source>
        <dbReference type="EMBL" id="MFH0255036.1"/>
    </source>
</evidence>
<sequence length="461" mass="50523">MDGKFLDNDIDKVVAADRAHVWHHLSQHKPYETSDPRVIVEGKGMRVWDQKGKEHIDGVSGGVWTVNVGYGRERIANAVRDQLIKLNYFAGSAGSIPGAMFSERLIEKMPGLSRVYFCNSGSEANEKAFKMVRQIAHKRHGGKKHKILFRERDYHGTTIACLSAGGQPERNAQYGPFAPGFVEVPHCLEYRAQWDLTGEDYGIAAANAIEDVILREGPDTVGAICLEPVTAGGGVIVPPEGYWPRVQEICRKYDVLLHIDEVVCGIGRTGTWFGYQHFGIEPDFVTMAKGVASGYAAIACCVTSERVFDMFKDDATDPLNYFRDISTFGGCTAGPAAALENMNIIEEEGLLENTVQMGDYMLDQLHALKDKHKVIGDVRGKGLFLGAELVKDRTTREPMDEKSVAAVTGDCMAQGVIIGMTNRSLPGLNNTLCYSPALIATKSDIDELIEATDKALTKVFG</sequence>
<evidence type="ECO:0000256" key="1">
    <source>
        <dbReference type="ARBA" id="ARBA00001933"/>
    </source>
</evidence>
<accession>A0ABW7IBB9</accession>
<dbReference type="Proteomes" id="UP001607157">
    <property type="component" value="Unassembled WGS sequence"/>
</dbReference>